<organism evidence="1 2">
    <name type="scientific">Brachionus plicatilis</name>
    <name type="common">Marine rotifer</name>
    <name type="synonym">Brachionus muelleri</name>
    <dbReference type="NCBI Taxonomy" id="10195"/>
    <lineage>
        <taxon>Eukaryota</taxon>
        <taxon>Metazoa</taxon>
        <taxon>Spiralia</taxon>
        <taxon>Gnathifera</taxon>
        <taxon>Rotifera</taxon>
        <taxon>Eurotatoria</taxon>
        <taxon>Monogononta</taxon>
        <taxon>Pseudotrocha</taxon>
        <taxon>Ploima</taxon>
        <taxon>Brachionidae</taxon>
        <taxon>Brachionus</taxon>
    </lineage>
</organism>
<evidence type="ECO:0000313" key="1">
    <source>
        <dbReference type="EMBL" id="RNA20281.1"/>
    </source>
</evidence>
<comment type="caution">
    <text evidence="1">The sequence shown here is derived from an EMBL/GenBank/DDBJ whole genome shotgun (WGS) entry which is preliminary data.</text>
</comment>
<dbReference type="AlphaFoldDB" id="A0A3M7RA21"/>
<evidence type="ECO:0000313" key="2">
    <source>
        <dbReference type="Proteomes" id="UP000276133"/>
    </source>
</evidence>
<gene>
    <name evidence="1" type="ORF">BpHYR1_031897</name>
</gene>
<name>A0A3M7RA21_BRAPC</name>
<feature type="non-terminal residue" evidence="1">
    <location>
        <position position="1"/>
    </location>
</feature>
<reference evidence="1 2" key="1">
    <citation type="journal article" date="2018" name="Sci. Rep.">
        <title>Genomic signatures of local adaptation to the degree of environmental predictability in rotifers.</title>
        <authorList>
            <person name="Franch-Gras L."/>
            <person name="Hahn C."/>
            <person name="Garcia-Roger E.M."/>
            <person name="Carmona M.J."/>
            <person name="Serra M."/>
            <person name="Gomez A."/>
        </authorList>
    </citation>
    <scope>NUCLEOTIDE SEQUENCE [LARGE SCALE GENOMIC DNA]</scope>
    <source>
        <strain evidence="1">HYR1</strain>
    </source>
</reference>
<proteinExistence type="predicted"/>
<sequence>ESENNSVKESFPEKTLQDYEKLINLAKSEIYKKLNDVNQPINVLLQVEHSNPIMFFICDSSTNETIECKPSYKPRNRHLAFFEYNSLTDFSIEVQKNKFTEELGHRLNKQNENTLNASIEVTSSNDNQVEIFRKDNQEVLKLDIQPKINDSFKILFNPKPFVVYTLRILSNATTNPQMNTIKSKLNQVIDNLSNDIFIPSNDSDVKLNLSIDKSDKSNQNIDKDYELTCSVFNPKNLDVQKIESSKDYSSFMVKTRNFGIGTLKSYATNSDNIHAYVEQKQIDRWTYSVKVYGNSKTGPFKLYLDYL</sequence>
<dbReference type="EMBL" id="REGN01003882">
    <property type="protein sequence ID" value="RNA20281.1"/>
    <property type="molecule type" value="Genomic_DNA"/>
</dbReference>
<dbReference type="Proteomes" id="UP000276133">
    <property type="component" value="Unassembled WGS sequence"/>
</dbReference>
<keyword evidence="2" id="KW-1185">Reference proteome</keyword>
<protein>
    <submittedName>
        <fullName evidence="1">Uncharacterized protein</fullName>
    </submittedName>
</protein>
<accession>A0A3M7RA21</accession>